<dbReference type="EMBL" id="JAKCXM010000029">
    <property type="protein sequence ID" value="KAJ0406710.1"/>
    <property type="molecule type" value="Genomic_DNA"/>
</dbReference>
<gene>
    <name evidence="3" type="ORF">P43SY_004535</name>
</gene>
<name>A0AAD5LQY7_PYTIN</name>
<dbReference type="Proteomes" id="UP001209570">
    <property type="component" value="Unassembled WGS sequence"/>
</dbReference>
<evidence type="ECO:0000313" key="4">
    <source>
        <dbReference type="Proteomes" id="UP001209570"/>
    </source>
</evidence>
<reference evidence="3" key="1">
    <citation type="submission" date="2021-12" db="EMBL/GenBank/DDBJ databases">
        <title>Prjna785345.</title>
        <authorList>
            <person name="Rujirawat T."/>
            <person name="Krajaejun T."/>
        </authorList>
    </citation>
    <scope>NUCLEOTIDE SEQUENCE</scope>
    <source>
        <strain evidence="3">Pi057C3</strain>
    </source>
</reference>
<evidence type="ECO:0000256" key="1">
    <source>
        <dbReference type="SAM" id="MobiDB-lite"/>
    </source>
</evidence>
<dbReference type="InterPro" id="IPR029071">
    <property type="entry name" value="Ubiquitin-like_domsf"/>
</dbReference>
<feature type="compositionally biased region" description="Gly residues" evidence="1">
    <location>
        <begin position="100"/>
        <end position="112"/>
    </location>
</feature>
<dbReference type="SUPFAM" id="SSF54236">
    <property type="entry name" value="Ubiquitin-like"/>
    <property type="match status" value="1"/>
</dbReference>
<sequence>MSERKFVPYVRVKRRHQTVFVEAQPGDTFLSVKEQLGALFGLAPSHIQLWQGLKDSKELSDVATLADHDVQNDQVLFMCWKKENSDQWEELSVAKADATVGGGDGGGGGGATNGAKAE</sequence>
<dbReference type="InterPro" id="IPR000626">
    <property type="entry name" value="Ubiquitin-like_dom"/>
</dbReference>
<evidence type="ECO:0000313" key="3">
    <source>
        <dbReference type="EMBL" id="KAJ0406710.1"/>
    </source>
</evidence>
<evidence type="ECO:0000259" key="2">
    <source>
        <dbReference type="PROSITE" id="PS50053"/>
    </source>
</evidence>
<dbReference type="AlphaFoldDB" id="A0AAD5LQY7"/>
<accession>A0AAD5LQY7</accession>
<organism evidence="3 4">
    <name type="scientific">Pythium insidiosum</name>
    <name type="common">Pythiosis disease agent</name>
    <dbReference type="NCBI Taxonomy" id="114742"/>
    <lineage>
        <taxon>Eukaryota</taxon>
        <taxon>Sar</taxon>
        <taxon>Stramenopiles</taxon>
        <taxon>Oomycota</taxon>
        <taxon>Peronosporomycetes</taxon>
        <taxon>Pythiales</taxon>
        <taxon>Pythiaceae</taxon>
        <taxon>Pythium</taxon>
    </lineage>
</organism>
<proteinExistence type="predicted"/>
<keyword evidence="4" id="KW-1185">Reference proteome</keyword>
<feature type="region of interest" description="Disordered" evidence="1">
    <location>
        <begin position="98"/>
        <end position="118"/>
    </location>
</feature>
<comment type="caution">
    <text evidence="3">The sequence shown here is derived from an EMBL/GenBank/DDBJ whole genome shotgun (WGS) entry which is preliminary data.</text>
</comment>
<dbReference type="PANTHER" id="PTHR47725">
    <property type="entry name" value="OS03G0364000 PROTEIN"/>
    <property type="match status" value="1"/>
</dbReference>
<dbReference type="Gene3D" id="3.10.20.90">
    <property type="entry name" value="Phosphatidylinositol 3-kinase Catalytic Subunit, Chain A, domain 1"/>
    <property type="match status" value="1"/>
</dbReference>
<dbReference type="PROSITE" id="PS50053">
    <property type="entry name" value="UBIQUITIN_2"/>
    <property type="match status" value="1"/>
</dbReference>
<dbReference type="PANTHER" id="PTHR47725:SF2">
    <property type="entry name" value="UBIQUITIN-LIKE DOMAIN-CONTAINING PROTEIN"/>
    <property type="match status" value="1"/>
</dbReference>
<dbReference type="Pfam" id="PF00240">
    <property type="entry name" value="ubiquitin"/>
    <property type="match status" value="1"/>
</dbReference>
<feature type="domain" description="Ubiquitin-like" evidence="2">
    <location>
        <begin position="10"/>
        <end position="85"/>
    </location>
</feature>
<protein>
    <recommendedName>
        <fullName evidence="2">Ubiquitin-like domain-containing protein</fullName>
    </recommendedName>
</protein>